<comment type="function">
    <text evidence="4">Together with LptE, is involved in the assembly of lipopolysaccharide (LPS) at the surface of the outer membrane.</text>
</comment>
<feature type="domain" description="Organic solvent tolerance-like N-terminal" evidence="5">
    <location>
        <begin position="108"/>
        <end position="229"/>
    </location>
</feature>
<comment type="caution">
    <text evidence="8">The sequence shown here is derived from an EMBL/GenBank/DDBJ whole genome shotgun (WGS) entry which is preliminary data.</text>
</comment>
<dbReference type="InterPro" id="IPR005653">
    <property type="entry name" value="OstA-like_N"/>
</dbReference>
<feature type="domain" description="LptD C-terminal" evidence="6">
    <location>
        <begin position="358"/>
        <end position="776"/>
    </location>
</feature>
<dbReference type="InterPro" id="IPR045659">
    <property type="entry name" value="LptD_2"/>
</dbReference>
<dbReference type="PANTHER" id="PTHR30189:SF1">
    <property type="entry name" value="LPS-ASSEMBLY PROTEIN LPTD"/>
    <property type="match status" value="1"/>
</dbReference>
<reference evidence="8 9" key="1">
    <citation type="submission" date="2024-08" db="EMBL/GenBank/DDBJ databases">
        <authorList>
            <person name="Ishaq N."/>
        </authorList>
    </citation>
    <scope>NUCLEOTIDE SEQUENCE [LARGE SCALE GENOMIC DNA]</scope>
    <source>
        <strain evidence="8 9">DSM 18651</strain>
    </source>
</reference>
<name>A0ABV4NXQ9_9GAMM</name>
<proteinExistence type="inferred from homology"/>
<sequence>MLEVSRWRRLALAIADHSRARTLAIGLIAAQPLWANADQGENSEDPNYNPYLYLDWLPRSELTPAERARVPAICSGAFVAPPRNYPGANLSPEDAPLRATAEQSRLLEDGTAELIGNVHITQGYRQLFADQVDINQQTSTAYLRGAIELREPGLLIRGASAEVHTDSEAASIEDATYVIHDEFIHGDAAYVARQTSGELTLADGTYTRCEPGREFWRLTGDEINIDEVESQGVARNVRLEILNVPVFYAPYFRFPVGDARMSGFLFPSLSNSDKNGWDLAIPYYWNIAPQMDATITPRYIQYRGKGLEVEFRHLSPVFNTRLRVADLPNDKGGNDDLSRKLIDRGFPEDLVLPYKGEDRWLVNLDQEGGYSGSVWRTDINYTKVSDPDYFRDLSTANLGINAETAVSQAAQGSLSTENWKVTLRAQDYQVLQNDAFDQFAQLPRLDVDGNYRWGDWLLSMQNEAVAWRHQDTQTVTRIGDTDDPETVTPITRDFITADRLRLDYELAWDKEWLWGYFKPGIAGRYLGYQVSDLFLPEDANDTPDAAAAQFTLDTGLYFERDSFIFNRDFIHTLEPRLFTLISSNANQDDFFDISRKEVNYPYDPANILVIDPRSNNLLYDTSLFTFSYDQLFRDSRFAGSDRIDDASRIALGLTTRFIDPISGRDLFSASIGQAYYASNTQIGRDELIEDNPRSELAARLESRPIQSLRIGSEFVYDDRERNVNRGNFSLRYFDDDARIFNLSYYYERDERVRFIDIADDSSTRQLNSSAALPISTHTSIMASAAYDFTLNRELQYLAGIEYDDCCYRARLVWSRTLDNDLAGVVAAEDLEYEEGIFLEVQLKGLAGFGSTVTQMLTKGIANFDQREKLKP</sequence>
<dbReference type="PANTHER" id="PTHR30189">
    <property type="entry name" value="LPS-ASSEMBLY PROTEIN"/>
    <property type="match status" value="1"/>
</dbReference>
<dbReference type="Pfam" id="PF19838">
    <property type="entry name" value="LptD_2"/>
    <property type="match status" value="1"/>
</dbReference>
<dbReference type="Pfam" id="PF03968">
    <property type="entry name" value="LptD_N"/>
    <property type="match status" value="1"/>
</dbReference>
<evidence type="ECO:0000256" key="3">
    <source>
        <dbReference type="ARBA" id="ARBA00023237"/>
    </source>
</evidence>
<evidence type="ECO:0000313" key="8">
    <source>
        <dbReference type="EMBL" id="MFA0810901.1"/>
    </source>
</evidence>
<dbReference type="InterPro" id="IPR050218">
    <property type="entry name" value="LptD"/>
</dbReference>
<evidence type="ECO:0000259" key="5">
    <source>
        <dbReference type="Pfam" id="PF03968"/>
    </source>
</evidence>
<evidence type="ECO:0000256" key="2">
    <source>
        <dbReference type="ARBA" id="ARBA00023136"/>
    </source>
</evidence>
<dbReference type="EMBL" id="JBGMEK010000013">
    <property type="protein sequence ID" value="MFA0810901.1"/>
    <property type="molecule type" value="Genomic_DNA"/>
</dbReference>
<evidence type="ECO:0000256" key="4">
    <source>
        <dbReference type="HAMAP-Rule" id="MF_01411"/>
    </source>
</evidence>
<comment type="subcellular location">
    <subcellularLocation>
        <location evidence="4">Cell outer membrane</location>
    </subcellularLocation>
</comment>
<keyword evidence="9" id="KW-1185">Reference proteome</keyword>
<keyword evidence="3 4" id="KW-0998">Cell outer membrane</keyword>
<accession>A0ABV4NXQ9</accession>
<dbReference type="InterPro" id="IPR020889">
    <property type="entry name" value="LipoPS_assembly_LptD"/>
</dbReference>
<comment type="subunit">
    <text evidence="4">Component of the lipopolysaccharide transport and assembly complex. Interacts with LptE and LptA.</text>
</comment>
<gene>
    <name evidence="4" type="primary">lptD</name>
    <name evidence="8" type="ORF">ACCI49_08195</name>
</gene>
<dbReference type="HAMAP" id="MF_01411">
    <property type="entry name" value="LPS_assembly_LptD"/>
    <property type="match status" value="1"/>
</dbReference>
<keyword evidence="1 4" id="KW-0732">Signal</keyword>
<protein>
    <recommendedName>
        <fullName evidence="4">LPS-assembly protein LptD</fullName>
    </recommendedName>
</protein>
<evidence type="ECO:0000259" key="7">
    <source>
        <dbReference type="Pfam" id="PF19838"/>
    </source>
</evidence>
<evidence type="ECO:0000259" key="6">
    <source>
        <dbReference type="Pfam" id="PF04453"/>
    </source>
</evidence>
<comment type="caution">
    <text evidence="4">Lacks conserved residue(s) required for the propagation of feature annotation.</text>
</comment>
<dbReference type="RefSeq" id="WP_371838473.1">
    <property type="nucleotide sequence ID" value="NZ_JBGMEK010000013.1"/>
</dbReference>
<evidence type="ECO:0000313" key="9">
    <source>
        <dbReference type="Proteomes" id="UP001569428"/>
    </source>
</evidence>
<dbReference type="Proteomes" id="UP001569428">
    <property type="component" value="Unassembled WGS sequence"/>
</dbReference>
<evidence type="ECO:0000256" key="1">
    <source>
        <dbReference type="ARBA" id="ARBA00022729"/>
    </source>
</evidence>
<comment type="similarity">
    <text evidence="4">Belongs to the LptD family.</text>
</comment>
<keyword evidence="2 4" id="KW-0472">Membrane</keyword>
<organism evidence="8 9">
    <name type="scientific">Microbulbifer epialgicus</name>
    <dbReference type="NCBI Taxonomy" id="393907"/>
    <lineage>
        <taxon>Bacteria</taxon>
        <taxon>Pseudomonadati</taxon>
        <taxon>Pseudomonadota</taxon>
        <taxon>Gammaproteobacteria</taxon>
        <taxon>Cellvibrionales</taxon>
        <taxon>Microbulbiferaceae</taxon>
        <taxon>Microbulbifer</taxon>
    </lineage>
</organism>
<feature type="domain" description="LPS-assembly protein LptD central" evidence="7">
    <location>
        <begin position="233"/>
        <end position="311"/>
    </location>
</feature>
<dbReference type="InterPro" id="IPR007543">
    <property type="entry name" value="LptD_C"/>
</dbReference>
<dbReference type="Pfam" id="PF04453">
    <property type="entry name" value="LptD"/>
    <property type="match status" value="1"/>
</dbReference>